<reference evidence="4" key="1">
    <citation type="submission" date="2017-02" db="UniProtKB">
        <authorList>
            <consortium name="WormBaseParasite"/>
        </authorList>
    </citation>
    <scope>IDENTIFICATION</scope>
</reference>
<dbReference type="EMBL" id="UYYG01000087">
    <property type="protein sequence ID" value="VDN52909.1"/>
    <property type="molecule type" value="Genomic_DNA"/>
</dbReference>
<evidence type="ECO:0000313" key="1">
    <source>
        <dbReference type="EMBL" id="VDN52909.1"/>
    </source>
</evidence>
<dbReference type="Proteomes" id="UP000038040">
    <property type="component" value="Unplaced"/>
</dbReference>
<protein>
    <submittedName>
        <fullName evidence="1 4">Uncharacterized protein</fullName>
    </submittedName>
</protein>
<dbReference type="AlphaFoldDB" id="A0A0N4UMQ5"/>
<dbReference type="Proteomes" id="UP000274756">
    <property type="component" value="Unassembled WGS sequence"/>
</dbReference>
<name>A0A0N4UMQ5_DRAME</name>
<evidence type="ECO:0000313" key="4">
    <source>
        <dbReference type="WBParaSite" id="DME_0000914501-mRNA-1"/>
    </source>
</evidence>
<proteinExistence type="predicted"/>
<evidence type="ECO:0000313" key="3">
    <source>
        <dbReference type="Proteomes" id="UP000274756"/>
    </source>
</evidence>
<organism evidence="2 4">
    <name type="scientific">Dracunculus medinensis</name>
    <name type="common">Guinea worm</name>
    <dbReference type="NCBI Taxonomy" id="318479"/>
    <lineage>
        <taxon>Eukaryota</taxon>
        <taxon>Metazoa</taxon>
        <taxon>Ecdysozoa</taxon>
        <taxon>Nematoda</taxon>
        <taxon>Chromadorea</taxon>
        <taxon>Rhabditida</taxon>
        <taxon>Spirurina</taxon>
        <taxon>Dracunculoidea</taxon>
        <taxon>Dracunculidae</taxon>
        <taxon>Dracunculus</taxon>
    </lineage>
</organism>
<gene>
    <name evidence="1" type="ORF">DME_LOCUS2882</name>
</gene>
<keyword evidence="3" id="KW-1185">Reference proteome</keyword>
<reference evidence="1 3" key="2">
    <citation type="submission" date="2018-11" db="EMBL/GenBank/DDBJ databases">
        <authorList>
            <consortium name="Pathogen Informatics"/>
        </authorList>
    </citation>
    <scope>NUCLEOTIDE SEQUENCE [LARGE SCALE GENOMIC DNA]</scope>
</reference>
<dbReference type="WBParaSite" id="DME_0000914501-mRNA-1">
    <property type="protein sequence ID" value="DME_0000914501-mRNA-1"/>
    <property type="gene ID" value="DME_0000914501"/>
</dbReference>
<accession>A0A0N4UMQ5</accession>
<evidence type="ECO:0000313" key="2">
    <source>
        <dbReference type="Proteomes" id="UP000038040"/>
    </source>
</evidence>
<sequence length="87" mass="9617">MIEMIGAEGNLNDELIILGFIGRSDNSYGTTPMCSTPAWSRDLEATDSSLDRVVAESSVFYGQTSFIDGVLLKCADLKRENPIQFFF</sequence>